<keyword evidence="10 13" id="KW-1133">Transmembrane helix</keyword>
<evidence type="ECO:0000259" key="14">
    <source>
        <dbReference type="Pfam" id="PF00122"/>
    </source>
</evidence>
<keyword evidence="5" id="KW-0479">Metal-binding</keyword>
<feature type="domain" description="P-type ATPase A" evidence="14">
    <location>
        <begin position="148"/>
        <end position="268"/>
    </location>
</feature>
<dbReference type="InterPro" id="IPR059000">
    <property type="entry name" value="ATPase_P-type_domA"/>
</dbReference>
<dbReference type="Gene3D" id="2.70.150.10">
    <property type="entry name" value="Calcium-transporting ATPase, cytoplasmic transduction domain A"/>
    <property type="match status" value="1"/>
</dbReference>
<sequence length="381" mass="43789">MIPSKGNTYISANSFRYFTYRKILYFWHPEYCKFEPINSLDSELQLEYFHNRIKQQGFNDDEVEQLKSLYGRNLIEIKLKPIIVLVFKEILTPFYIFQVFSLIVWYSDDYEYYATVVVFMSLLSIFTDVYQIRKQETRLQSMVQKVELVKVLRNGKEEEVFSDNLVPGDIILIPPHGCVLQCDAVLMNGTVIVNEAMLTGESVPVMKVGLPDLEEERQKLFSNNEHSKHLLFCGTQVLQTRFYRGKSVQAVVVRTAFATQKGQLVRSIMYPKPVDFRFTKDLLKFIGVLAGIATIGLGYSIAIMIIRGSDQMRLRAKQIFCISPSTINTCGGINTVCFDKTGTLTEDGLDFNCLLPVSPDVMAKNQAYFKEETEEFKSRFL</sequence>
<dbReference type="InterPro" id="IPR004014">
    <property type="entry name" value="ATPase_P-typ_cation-transptr_N"/>
</dbReference>
<dbReference type="InterPro" id="IPR018303">
    <property type="entry name" value="ATPase_P-typ_P_site"/>
</dbReference>
<comment type="similarity">
    <text evidence="2">Belongs to the cation transport ATPase (P-type) (TC 3.A.3) family. Type V subfamily.</text>
</comment>
<keyword evidence="6" id="KW-0547">Nucleotide-binding</keyword>
<dbReference type="SUPFAM" id="SSF81653">
    <property type="entry name" value="Calcium ATPase, transduction domain A"/>
    <property type="match status" value="1"/>
</dbReference>
<dbReference type="InterPro" id="IPR001757">
    <property type="entry name" value="P_typ_ATPase"/>
</dbReference>
<dbReference type="GO" id="GO:0019829">
    <property type="term" value="F:ATPase-coupled monoatomic cation transmembrane transporter activity"/>
    <property type="evidence" value="ECO:0007669"/>
    <property type="project" value="TreeGrafter"/>
</dbReference>
<evidence type="ECO:0000256" key="2">
    <source>
        <dbReference type="ARBA" id="ARBA00006000"/>
    </source>
</evidence>
<evidence type="ECO:0000256" key="10">
    <source>
        <dbReference type="ARBA" id="ARBA00022989"/>
    </source>
</evidence>
<dbReference type="GO" id="GO:0006874">
    <property type="term" value="P:intracellular calcium ion homeostasis"/>
    <property type="evidence" value="ECO:0007669"/>
    <property type="project" value="TreeGrafter"/>
</dbReference>
<dbReference type="Proteomes" id="UP000887540">
    <property type="component" value="Unplaced"/>
</dbReference>
<dbReference type="InterPro" id="IPR023298">
    <property type="entry name" value="ATPase_P-typ_TM_dom_sf"/>
</dbReference>
<evidence type="ECO:0000256" key="12">
    <source>
        <dbReference type="ARBA" id="ARBA00049360"/>
    </source>
</evidence>
<comment type="subcellular location">
    <subcellularLocation>
        <location evidence="1">Membrane</location>
        <topology evidence="1">Multi-pass membrane protein</topology>
    </subcellularLocation>
</comment>
<dbReference type="WBParaSite" id="ACRNAN_scaffold7963.g19045.t2">
    <property type="protein sequence ID" value="ACRNAN_scaffold7963.g19045.t2"/>
    <property type="gene ID" value="ACRNAN_scaffold7963.g19045"/>
</dbReference>
<dbReference type="AlphaFoldDB" id="A0A914EFV2"/>
<dbReference type="PRINTS" id="PR00119">
    <property type="entry name" value="CATATPASE"/>
</dbReference>
<keyword evidence="9" id="KW-1278">Translocase</keyword>
<evidence type="ECO:0000256" key="9">
    <source>
        <dbReference type="ARBA" id="ARBA00022967"/>
    </source>
</evidence>
<dbReference type="GO" id="GO:0046872">
    <property type="term" value="F:metal ion binding"/>
    <property type="evidence" value="ECO:0007669"/>
    <property type="project" value="UniProtKB-KW"/>
</dbReference>
<keyword evidence="8" id="KW-0460">Magnesium</keyword>
<proteinExistence type="inferred from homology"/>
<keyword evidence="16" id="KW-1185">Reference proteome</keyword>
<evidence type="ECO:0000256" key="1">
    <source>
        <dbReference type="ARBA" id="ARBA00004141"/>
    </source>
</evidence>
<evidence type="ECO:0000256" key="3">
    <source>
        <dbReference type="ARBA" id="ARBA00022553"/>
    </source>
</evidence>
<dbReference type="GO" id="GO:0140358">
    <property type="term" value="F:P-type transmembrane transporter activity"/>
    <property type="evidence" value="ECO:0007669"/>
    <property type="project" value="InterPro"/>
</dbReference>
<evidence type="ECO:0000256" key="7">
    <source>
        <dbReference type="ARBA" id="ARBA00022840"/>
    </source>
</evidence>
<keyword evidence="3" id="KW-0597">Phosphoprotein</keyword>
<name>A0A914EFV2_9BILA</name>
<dbReference type="GO" id="GO:0005524">
    <property type="term" value="F:ATP binding"/>
    <property type="evidence" value="ECO:0007669"/>
    <property type="project" value="UniProtKB-KW"/>
</dbReference>
<dbReference type="Pfam" id="PF00690">
    <property type="entry name" value="Cation_ATPase_N"/>
    <property type="match status" value="1"/>
</dbReference>
<evidence type="ECO:0000256" key="6">
    <source>
        <dbReference type="ARBA" id="ARBA00022741"/>
    </source>
</evidence>
<reference evidence="17" key="1">
    <citation type="submission" date="2022-11" db="UniProtKB">
        <authorList>
            <consortium name="WormBaseParasite"/>
        </authorList>
    </citation>
    <scope>IDENTIFICATION</scope>
</reference>
<evidence type="ECO:0000313" key="16">
    <source>
        <dbReference type="Proteomes" id="UP000887540"/>
    </source>
</evidence>
<keyword evidence="11 13" id="KW-0472">Membrane</keyword>
<evidence type="ECO:0000256" key="11">
    <source>
        <dbReference type="ARBA" id="ARBA00023136"/>
    </source>
</evidence>
<dbReference type="SUPFAM" id="SSF81665">
    <property type="entry name" value="Calcium ATPase, transmembrane domain M"/>
    <property type="match status" value="1"/>
</dbReference>
<accession>A0A914EFV2</accession>
<evidence type="ECO:0000256" key="4">
    <source>
        <dbReference type="ARBA" id="ARBA00022692"/>
    </source>
</evidence>
<keyword evidence="7" id="KW-0067">ATP-binding</keyword>
<dbReference type="GO" id="GO:0015203">
    <property type="term" value="F:polyamine transmembrane transporter activity"/>
    <property type="evidence" value="ECO:0007669"/>
    <property type="project" value="TreeGrafter"/>
</dbReference>
<feature type="domain" description="Cation-transporting P-type ATPase N-terminal" evidence="15">
    <location>
        <begin position="55"/>
        <end position="105"/>
    </location>
</feature>
<dbReference type="Pfam" id="PF00122">
    <property type="entry name" value="E1-E2_ATPase"/>
    <property type="match status" value="1"/>
</dbReference>
<keyword evidence="4 13" id="KW-0812">Transmembrane</keyword>
<feature type="transmembrane region" description="Helical" evidence="13">
    <location>
        <begin position="112"/>
        <end position="132"/>
    </location>
</feature>
<feature type="transmembrane region" description="Helical" evidence="13">
    <location>
        <begin position="282"/>
        <end position="306"/>
    </location>
</feature>
<evidence type="ECO:0000256" key="13">
    <source>
        <dbReference type="SAM" id="Phobius"/>
    </source>
</evidence>
<dbReference type="GO" id="GO:0016020">
    <property type="term" value="C:membrane"/>
    <property type="evidence" value="ECO:0007669"/>
    <property type="project" value="UniProtKB-SubCell"/>
</dbReference>
<evidence type="ECO:0000256" key="8">
    <source>
        <dbReference type="ARBA" id="ARBA00022842"/>
    </source>
</evidence>
<comment type="catalytic activity">
    <reaction evidence="12">
        <text>ATP + H2O = ADP + phosphate + H(+)</text>
        <dbReference type="Rhea" id="RHEA:13065"/>
        <dbReference type="ChEBI" id="CHEBI:15377"/>
        <dbReference type="ChEBI" id="CHEBI:15378"/>
        <dbReference type="ChEBI" id="CHEBI:30616"/>
        <dbReference type="ChEBI" id="CHEBI:43474"/>
        <dbReference type="ChEBI" id="CHEBI:456216"/>
    </reaction>
</comment>
<dbReference type="InterPro" id="IPR006544">
    <property type="entry name" value="P-type_TPase_V"/>
</dbReference>
<dbReference type="PANTHER" id="PTHR45630:SF8">
    <property type="entry name" value="CATION-TRANSPORTING ATPASE"/>
    <property type="match status" value="1"/>
</dbReference>
<dbReference type="NCBIfam" id="TIGR01494">
    <property type="entry name" value="ATPase_P-type"/>
    <property type="match status" value="1"/>
</dbReference>
<dbReference type="InterPro" id="IPR008250">
    <property type="entry name" value="ATPase_P-typ_transduc_dom_A_sf"/>
</dbReference>
<organism evidence="16 17">
    <name type="scientific">Acrobeloides nanus</name>
    <dbReference type="NCBI Taxonomy" id="290746"/>
    <lineage>
        <taxon>Eukaryota</taxon>
        <taxon>Metazoa</taxon>
        <taxon>Ecdysozoa</taxon>
        <taxon>Nematoda</taxon>
        <taxon>Chromadorea</taxon>
        <taxon>Rhabditida</taxon>
        <taxon>Tylenchina</taxon>
        <taxon>Cephalobomorpha</taxon>
        <taxon>Cephaloboidea</taxon>
        <taxon>Cephalobidae</taxon>
        <taxon>Acrobeloides</taxon>
    </lineage>
</organism>
<evidence type="ECO:0000259" key="15">
    <source>
        <dbReference type="Pfam" id="PF00690"/>
    </source>
</evidence>
<dbReference type="GO" id="GO:0016887">
    <property type="term" value="F:ATP hydrolysis activity"/>
    <property type="evidence" value="ECO:0007669"/>
    <property type="project" value="InterPro"/>
</dbReference>
<protein>
    <submittedName>
        <fullName evidence="17">Cation-transporting P-type ATPase N-terminal domain-containing protein</fullName>
    </submittedName>
</protein>
<dbReference type="PANTHER" id="PTHR45630">
    <property type="entry name" value="CATION-TRANSPORTING ATPASE-RELATED"/>
    <property type="match status" value="1"/>
</dbReference>
<evidence type="ECO:0000256" key="5">
    <source>
        <dbReference type="ARBA" id="ARBA00022723"/>
    </source>
</evidence>
<dbReference type="PROSITE" id="PS00154">
    <property type="entry name" value="ATPASE_E1_E2"/>
    <property type="match status" value="1"/>
</dbReference>
<evidence type="ECO:0000313" key="17">
    <source>
        <dbReference type="WBParaSite" id="ACRNAN_scaffold7963.g19045.t2"/>
    </source>
</evidence>
<feature type="transmembrane region" description="Helical" evidence="13">
    <location>
        <begin position="82"/>
        <end position="106"/>
    </location>
</feature>